<comment type="caution">
    <text evidence="1">The sequence shown here is derived from an EMBL/GenBank/DDBJ whole genome shotgun (WGS) entry which is preliminary data.</text>
</comment>
<organism evidence="1 2">
    <name type="scientific">Mycena pura</name>
    <dbReference type="NCBI Taxonomy" id="153505"/>
    <lineage>
        <taxon>Eukaryota</taxon>
        <taxon>Fungi</taxon>
        <taxon>Dikarya</taxon>
        <taxon>Basidiomycota</taxon>
        <taxon>Agaricomycotina</taxon>
        <taxon>Agaricomycetes</taxon>
        <taxon>Agaricomycetidae</taxon>
        <taxon>Agaricales</taxon>
        <taxon>Marasmiineae</taxon>
        <taxon>Mycenaceae</taxon>
        <taxon>Mycena</taxon>
    </lineage>
</organism>
<dbReference type="EMBL" id="JARJCW010000034">
    <property type="protein sequence ID" value="KAJ7208186.1"/>
    <property type="molecule type" value="Genomic_DNA"/>
</dbReference>
<name>A0AAD6VBC7_9AGAR</name>
<proteinExistence type="predicted"/>
<keyword evidence="2" id="KW-1185">Reference proteome</keyword>
<accession>A0AAD6VBC7</accession>
<dbReference type="AlphaFoldDB" id="A0AAD6VBC7"/>
<gene>
    <name evidence="1" type="ORF">GGX14DRAFT_566910</name>
</gene>
<protein>
    <submittedName>
        <fullName evidence="1">Uncharacterized protein</fullName>
    </submittedName>
</protein>
<sequence length="215" mass="24126">MPRAVECPPAHNPENVPHFILLPCDACHLNHRHLFLLARRRAPPSCLSPVSPHSARANGRDARGTHFALPVAQRFPIATSEDLAEAGGIWLKQACSAWDVRRKGDLAVRAMATEHTQVYHFMGTDDATATLEFGQWPPTSVDWWLRRCVHGDATRPWASRRGAQFTIDTMEGRWHHMRGCHGSAPGPGQLAGHAVHDRHRGGWWHRARRRHVCAV</sequence>
<evidence type="ECO:0000313" key="2">
    <source>
        <dbReference type="Proteomes" id="UP001219525"/>
    </source>
</evidence>
<evidence type="ECO:0000313" key="1">
    <source>
        <dbReference type="EMBL" id="KAJ7208186.1"/>
    </source>
</evidence>
<reference evidence="1" key="1">
    <citation type="submission" date="2023-03" db="EMBL/GenBank/DDBJ databases">
        <title>Massive genome expansion in bonnet fungi (Mycena s.s.) driven by repeated elements and novel gene families across ecological guilds.</title>
        <authorList>
            <consortium name="Lawrence Berkeley National Laboratory"/>
            <person name="Harder C.B."/>
            <person name="Miyauchi S."/>
            <person name="Viragh M."/>
            <person name="Kuo A."/>
            <person name="Thoen E."/>
            <person name="Andreopoulos B."/>
            <person name="Lu D."/>
            <person name="Skrede I."/>
            <person name="Drula E."/>
            <person name="Henrissat B."/>
            <person name="Morin E."/>
            <person name="Kohler A."/>
            <person name="Barry K."/>
            <person name="LaButti K."/>
            <person name="Morin E."/>
            <person name="Salamov A."/>
            <person name="Lipzen A."/>
            <person name="Mereny Z."/>
            <person name="Hegedus B."/>
            <person name="Baldrian P."/>
            <person name="Stursova M."/>
            <person name="Weitz H."/>
            <person name="Taylor A."/>
            <person name="Grigoriev I.V."/>
            <person name="Nagy L.G."/>
            <person name="Martin F."/>
            <person name="Kauserud H."/>
        </authorList>
    </citation>
    <scope>NUCLEOTIDE SEQUENCE</scope>
    <source>
        <strain evidence="1">9144</strain>
    </source>
</reference>
<dbReference type="Proteomes" id="UP001219525">
    <property type="component" value="Unassembled WGS sequence"/>
</dbReference>